<sequence length="171" mass="18450">MRTISIIALLMFLFALSSLQAQKVKFYKAKVTLNNDTRVKGILYGVSEEGLLLMDKNLVDTVMTIDPRSITLIKLRRSGRVGRGALIGASGGALLGAVIGNASYSSSNDCEGWFCYSPSREETVYGGAIFFGVQGAIIGALIGTGSRKFEINGDTSIYNTYISELRSFALK</sequence>
<dbReference type="RefSeq" id="WP_266011078.1">
    <property type="nucleotide sequence ID" value="NZ_JAPFQP010000001.1"/>
</dbReference>
<accession>A0AAE3SMY2</accession>
<proteinExistence type="predicted"/>
<comment type="caution">
    <text evidence="1">The sequence shown here is derived from an EMBL/GenBank/DDBJ whole genome shotgun (WGS) entry which is preliminary data.</text>
</comment>
<reference evidence="1" key="1">
    <citation type="submission" date="2022-11" db="EMBL/GenBank/DDBJ databases">
        <title>The characterization of three novel Bacteroidetes species and genomic analysis of their roles in tidal elemental geochemical cycles.</title>
        <authorList>
            <person name="Ma K.-J."/>
        </authorList>
    </citation>
    <scope>NUCLEOTIDE SEQUENCE</scope>
    <source>
        <strain evidence="1">M415</strain>
    </source>
</reference>
<evidence type="ECO:0000313" key="1">
    <source>
        <dbReference type="EMBL" id="MCX2718786.1"/>
    </source>
</evidence>
<evidence type="ECO:0000313" key="2">
    <source>
        <dbReference type="Proteomes" id="UP001207116"/>
    </source>
</evidence>
<dbReference type="Proteomes" id="UP001207116">
    <property type="component" value="Unassembled WGS sequence"/>
</dbReference>
<organism evidence="1 2">
    <name type="scientific">Lentiprolixibacter aurantiacus</name>
    <dbReference type="NCBI Taxonomy" id="2993939"/>
    <lineage>
        <taxon>Bacteria</taxon>
        <taxon>Pseudomonadati</taxon>
        <taxon>Bacteroidota</taxon>
        <taxon>Flavobacteriia</taxon>
        <taxon>Flavobacteriales</taxon>
        <taxon>Flavobacteriaceae</taxon>
        <taxon>Lentiprolixibacter</taxon>
    </lineage>
</organism>
<dbReference type="EMBL" id="JAPFQP010000001">
    <property type="protein sequence ID" value="MCX2718786.1"/>
    <property type="molecule type" value="Genomic_DNA"/>
</dbReference>
<keyword evidence="2" id="KW-1185">Reference proteome</keyword>
<dbReference type="AlphaFoldDB" id="A0AAE3SMY2"/>
<gene>
    <name evidence="1" type="ORF">OO016_04135</name>
</gene>
<name>A0AAE3SMY2_9FLAO</name>
<protein>
    <submittedName>
        <fullName evidence="1">Uncharacterized protein</fullName>
    </submittedName>
</protein>